<dbReference type="InterPro" id="IPR007111">
    <property type="entry name" value="NACHT_NTPase"/>
</dbReference>
<evidence type="ECO:0000313" key="3">
    <source>
        <dbReference type="EMBL" id="EUC39603.1"/>
    </source>
</evidence>
<dbReference type="AlphaFoldDB" id="W6YQ10"/>
<dbReference type="OrthoDB" id="5424978at2759"/>
<dbReference type="PANTHER" id="PTHR10622:SF13">
    <property type="entry name" value="NACHT DOMAIN-CONTAINING PROTEIN"/>
    <property type="match status" value="1"/>
</dbReference>
<dbReference type="PANTHER" id="PTHR10622">
    <property type="entry name" value="HET DOMAIN-CONTAINING PROTEIN"/>
    <property type="match status" value="1"/>
</dbReference>
<dbReference type="Pfam" id="PF24883">
    <property type="entry name" value="NPHP3_N"/>
    <property type="match status" value="1"/>
</dbReference>
<dbReference type="HOGENOM" id="CLU_000288_6_22_1"/>
<dbReference type="InterPro" id="IPR056884">
    <property type="entry name" value="NPHP3-like_N"/>
</dbReference>
<feature type="domain" description="NACHT" evidence="2">
    <location>
        <begin position="202"/>
        <end position="375"/>
    </location>
</feature>
<sequence length="402" mass="45307">MSRWYGSTMQRYFYSRDVLCTSVGSDLIQSKQKAKLALKNSRWFTRGWTLQELLAPSIVEFFSKEGTKLGDKLSLAKEVCEVTGISSPALQGEPLSNFSVHERVTWIEHRTTTIPADRAYSLMGILGVSLSPIDDENLAEAMKRVLDEVDKQNKCLQDLCPSNPRDDKKRIEETKGGLLAGAYRWVLDNNTFQQWQQDPESRLLWVKGDPGKGKTMLLCGIIDELQNLTPKPTLFSYFFCQATDTRINSATAVLRGLLYMLVHRQPSLASHVRKKHDHAGKSLFEDANAWVALTEIFADVLQDAGLGTTCLIIDALDECATDLPKLLSFIAKHSSASSRVKWIVSSRNWPDIEEELERAEHEMRLSLELNAESVAAAVDVFIRQKVCRLAQEKHYTPEVQDA</sequence>
<keyword evidence="4" id="KW-1185">Reference proteome</keyword>
<evidence type="ECO:0000313" key="4">
    <source>
        <dbReference type="Proteomes" id="UP000054032"/>
    </source>
</evidence>
<feature type="non-terminal residue" evidence="3">
    <location>
        <position position="402"/>
    </location>
</feature>
<organism evidence="3 4">
    <name type="scientific">Bipolaris oryzae ATCC 44560</name>
    <dbReference type="NCBI Taxonomy" id="930090"/>
    <lineage>
        <taxon>Eukaryota</taxon>
        <taxon>Fungi</taxon>
        <taxon>Dikarya</taxon>
        <taxon>Ascomycota</taxon>
        <taxon>Pezizomycotina</taxon>
        <taxon>Dothideomycetes</taxon>
        <taxon>Pleosporomycetidae</taxon>
        <taxon>Pleosporales</taxon>
        <taxon>Pleosporineae</taxon>
        <taxon>Pleosporaceae</taxon>
        <taxon>Bipolaris</taxon>
    </lineage>
</organism>
<gene>
    <name evidence="3" type="ORF">COCMIDRAFT_10317</name>
</gene>
<keyword evidence="1" id="KW-0677">Repeat</keyword>
<name>W6YQ10_COCMI</name>
<evidence type="ECO:0000256" key="1">
    <source>
        <dbReference type="ARBA" id="ARBA00022737"/>
    </source>
</evidence>
<protein>
    <recommendedName>
        <fullName evidence="2">NACHT domain-containing protein</fullName>
    </recommendedName>
</protein>
<proteinExistence type="predicted"/>
<dbReference type="GeneID" id="19118237"/>
<dbReference type="SUPFAM" id="SSF52540">
    <property type="entry name" value="P-loop containing nucleoside triphosphate hydrolases"/>
    <property type="match status" value="1"/>
</dbReference>
<dbReference type="Proteomes" id="UP000054032">
    <property type="component" value="Unassembled WGS sequence"/>
</dbReference>
<reference evidence="3 4" key="1">
    <citation type="journal article" date="2013" name="PLoS Genet.">
        <title>Comparative genome structure, secondary metabolite, and effector coding capacity across Cochliobolus pathogens.</title>
        <authorList>
            <person name="Condon B.J."/>
            <person name="Leng Y."/>
            <person name="Wu D."/>
            <person name="Bushley K.E."/>
            <person name="Ohm R.A."/>
            <person name="Otillar R."/>
            <person name="Martin J."/>
            <person name="Schackwitz W."/>
            <person name="Grimwood J."/>
            <person name="MohdZainudin N."/>
            <person name="Xue C."/>
            <person name="Wang R."/>
            <person name="Manning V.A."/>
            <person name="Dhillon B."/>
            <person name="Tu Z.J."/>
            <person name="Steffenson B.J."/>
            <person name="Salamov A."/>
            <person name="Sun H."/>
            <person name="Lowry S."/>
            <person name="LaButti K."/>
            <person name="Han J."/>
            <person name="Copeland A."/>
            <person name="Lindquist E."/>
            <person name="Barry K."/>
            <person name="Schmutz J."/>
            <person name="Baker S.E."/>
            <person name="Ciuffetti L.M."/>
            <person name="Grigoriev I.V."/>
            <person name="Zhong S."/>
            <person name="Turgeon B.G."/>
        </authorList>
    </citation>
    <scope>NUCLEOTIDE SEQUENCE [LARGE SCALE GENOMIC DNA]</scope>
    <source>
        <strain evidence="3 4">ATCC 44560</strain>
    </source>
</reference>
<accession>W6YQ10</accession>
<dbReference type="InterPro" id="IPR027417">
    <property type="entry name" value="P-loop_NTPase"/>
</dbReference>
<dbReference type="RefSeq" id="XP_007693875.1">
    <property type="nucleotide sequence ID" value="XM_007695685.1"/>
</dbReference>
<dbReference type="STRING" id="930090.W6YQ10"/>
<dbReference type="EMBL" id="KI964310">
    <property type="protein sequence ID" value="EUC39603.1"/>
    <property type="molecule type" value="Genomic_DNA"/>
</dbReference>
<dbReference type="Gene3D" id="3.40.50.300">
    <property type="entry name" value="P-loop containing nucleotide triphosphate hydrolases"/>
    <property type="match status" value="1"/>
</dbReference>
<dbReference type="FunFam" id="3.40.50.300:FF:001638">
    <property type="entry name" value="NACHT and WD40 domain protein"/>
    <property type="match status" value="1"/>
</dbReference>
<dbReference type="PROSITE" id="PS50837">
    <property type="entry name" value="NACHT"/>
    <property type="match status" value="1"/>
</dbReference>
<evidence type="ECO:0000259" key="2">
    <source>
        <dbReference type="PROSITE" id="PS50837"/>
    </source>
</evidence>
<dbReference type="KEGG" id="bor:COCMIDRAFT_10317"/>